<organism evidence="8 9">
    <name type="scientific">Trypanosoma rangeli SC58</name>
    <dbReference type="NCBI Taxonomy" id="429131"/>
    <lineage>
        <taxon>Eukaryota</taxon>
        <taxon>Discoba</taxon>
        <taxon>Euglenozoa</taxon>
        <taxon>Kinetoplastea</taxon>
        <taxon>Metakinetoplastina</taxon>
        <taxon>Trypanosomatida</taxon>
        <taxon>Trypanosomatidae</taxon>
        <taxon>Trypanosoma</taxon>
        <taxon>Herpetosoma</taxon>
    </lineage>
</organism>
<dbReference type="GO" id="GO:0030490">
    <property type="term" value="P:maturation of SSU-rRNA"/>
    <property type="evidence" value="ECO:0007669"/>
    <property type="project" value="TreeGrafter"/>
</dbReference>
<dbReference type="GO" id="GO:0030692">
    <property type="term" value="C:Noc4p-Nop14p complex"/>
    <property type="evidence" value="ECO:0007669"/>
    <property type="project" value="TreeGrafter"/>
</dbReference>
<evidence type="ECO:0000256" key="7">
    <source>
        <dbReference type="SAM" id="MobiDB-lite"/>
    </source>
</evidence>
<evidence type="ECO:0000256" key="3">
    <source>
        <dbReference type="ARBA" id="ARBA00022517"/>
    </source>
</evidence>
<name>A0A061J5I3_TRYRA</name>
<feature type="region of interest" description="Disordered" evidence="7">
    <location>
        <begin position="1"/>
        <end position="38"/>
    </location>
</feature>
<comment type="caution">
    <text evidence="8">The sequence shown here is derived from an EMBL/GenBank/DDBJ whole genome shotgun (WGS) entry which is preliminary data.</text>
</comment>
<dbReference type="AlphaFoldDB" id="A0A061J5I3"/>
<evidence type="ECO:0000256" key="1">
    <source>
        <dbReference type="ARBA" id="ARBA00004604"/>
    </source>
</evidence>
<evidence type="ECO:0000256" key="4">
    <source>
        <dbReference type="ARBA" id="ARBA00022552"/>
    </source>
</evidence>
<comment type="function">
    <text evidence="6">Involved in nucleolar processing of pre-18S ribosomal RNA. Has a role in the nuclear export of 40S pre-ribosomal subunit to the cytoplasm.</text>
</comment>
<dbReference type="EMBL" id="AUPL01002866">
    <property type="protein sequence ID" value="ESL09411.1"/>
    <property type="molecule type" value="Genomic_DNA"/>
</dbReference>
<dbReference type="Proteomes" id="UP000031737">
    <property type="component" value="Unassembled WGS sequence"/>
</dbReference>
<comment type="similarity">
    <text evidence="2">Belongs to the NOP14 family.</text>
</comment>
<feature type="region of interest" description="Disordered" evidence="7">
    <location>
        <begin position="51"/>
        <end position="103"/>
    </location>
</feature>
<evidence type="ECO:0000256" key="5">
    <source>
        <dbReference type="ARBA" id="ARBA00023242"/>
    </source>
</evidence>
<feature type="region of interest" description="Disordered" evidence="7">
    <location>
        <begin position="410"/>
        <end position="430"/>
    </location>
</feature>
<evidence type="ECO:0008006" key="10">
    <source>
        <dbReference type="Google" id="ProtNLM"/>
    </source>
</evidence>
<dbReference type="GO" id="GO:0032040">
    <property type="term" value="C:small-subunit processome"/>
    <property type="evidence" value="ECO:0007669"/>
    <property type="project" value="InterPro"/>
</dbReference>
<keyword evidence="3" id="KW-0690">Ribosome biogenesis</keyword>
<feature type="compositionally biased region" description="Low complexity" evidence="7">
    <location>
        <begin position="25"/>
        <end position="38"/>
    </location>
</feature>
<dbReference type="VEuPathDB" id="TriTrypDB:TRSC58_02866"/>
<feature type="compositionally biased region" description="Low complexity" evidence="7">
    <location>
        <begin position="89"/>
        <end position="103"/>
    </location>
</feature>
<evidence type="ECO:0000256" key="2">
    <source>
        <dbReference type="ARBA" id="ARBA00007466"/>
    </source>
</evidence>
<comment type="subcellular location">
    <subcellularLocation>
        <location evidence="1">Nucleus</location>
        <location evidence="1">Nucleolus</location>
    </subcellularLocation>
</comment>
<dbReference type="InterPro" id="IPR007276">
    <property type="entry name" value="Nop14"/>
</dbReference>
<keyword evidence="4" id="KW-0698">rRNA processing</keyword>
<keyword evidence="9" id="KW-1185">Reference proteome</keyword>
<dbReference type="PANTHER" id="PTHR23183">
    <property type="entry name" value="NOP14"/>
    <property type="match status" value="1"/>
</dbReference>
<reference evidence="8 9" key="1">
    <citation type="submission" date="2013-07" db="EMBL/GenBank/DDBJ databases">
        <authorList>
            <person name="Stoco P.H."/>
            <person name="Wagner G."/>
            <person name="Gerber A."/>
            <person name="Zaha A."/>
            <person name="Thompson C."/>
            <person name="Bartholomeu D.C."/>
            <person name="Luckemeyer D.D."/>
            <person name="Bahia D."/>
            <person name="Loreto E."/>
            <person name="Prestes E.B."/>
            <person name="Lima F.M."/>
            <person name="Rodrigues-Luiz G."/>
            <person name="Vallejo G.A."/>
            <person name="Filho J.F."/>
            <person name="Monteiro K.M."/>
            <person name="Tyler K.M."/>
            <person name="de Almeida L.G."/>
            <person name="Ortiz M.F."/>
            <person name="Siervo M.A."/>
            <person name="de Moraes M.H."/>
            <person name="Cunha O.L."/>
            <person name="Mendonca-Neto R."/>
            <person name="Silva R."/>
            <person name="Teixeira S.M."/>
            <person name="Murta S.M."/>
            <person name="Sincero T.C."/>
            <person name="Mendes T.A."/>
            <person name="Urmenyi T.P."/>
            <person name="Silva V.G."/>
            <person name="da Rocha W.D."/>
            <person name="Andersson B."/>
            <person name="Romanha A.J."/>
            <person name="Steindel M."/>
            <person name="de Vasconcelos A.T."/>
            <person name="Grisard E.C."/>
        </authorList>
    </citation>
    <scope>NUCLEOTIDE SEQUENCE [LARGE SCALE GENOMIC DNA]</scope>
    <source>
        <strain evidence="8 9">SC58</strain>
    </source>
</reference>
<feature type="region of interest" description="Disordered" evidence="7">
    <location>
        <begin position="152"/>
        <end position="205"/>
    </location>
</feature>
<feature type="compositionally biased region" description="Basic and acidic residues" evidence="7">
    <location>
        <begin position="178"/>
        <end position="205"/>
    </location>
</feature>
<gene>
    <name evidence="8" type="ORF">TRSC58_02866</name>
</gene>
<proteinExistence type="inferred from homology"/>
<feature type="compositionally biased region" description="Basic residues" evidence="7">
    <location>
        <begin position="1"/>
        <end position="19"/>
    </location>
</feature>
<evidence type="ECO:0000313" key="9">
    <source>
        <dbReference type="Proteomes" id="UP000031737"/>
    </source>
</evidence>
<dbReference type="Pfam" id="PF04147">
    <property type="entry name" value="Nop14"/>
    <property type="match status" value="2"/>
</dbReference>
<evidence type="ECO:0000256" key="6">
    <source>
        <dbReference type="ARBA" id="ARBA00024695"/>
    </source>
</evidence>
<dbReference type="OrthoDB" id="441771at2759"/>
<sequence length="884" mass="96035">MRRATSHAKVVQRHEHRKASREAKASSARFSSKQSRFQLRQEEMYAQEALQPVTTSLLPASHHSGGRPPAETTSTQPPATFSRFDRPLAAGEAGSSVGTTATATFGLAPPRRVGMHVADSRTARRAARFRLEESGQSSALPSLGEGLLGATRHAREEASTAPEADGRDDNGGPQRKKTREERFQEVLASSKEHRAQAQREREERAQQTTALDAAFSGVMHLLERRDKAQEERNAFARAGTPQVRALLQSFRENHVAKAVSLRGDGSFTVAPLADLDTAASEIAAAPALDEASIALLQKVRAGANAQERGTPSALSPNPLQGKAAAVAVGAEKSNLTGAGGGDEDDFDRMMHAMRGETRRAHAGERTLTAEEEQAVRDQQALLETDRNVVPLLAPDAAQLTRAEWLSRGGDRAYQMQGGSDNDEEDDGGEAEDALDISSAYDSDEASLMEDTVHATDAEDDEAGKKRGGADAAAGATGCLEELVSAMEALSREADGARTSRAARSRAYHAVLRRLHQYAREHVLHTAQTFRLLLIEAQRSFLRHGSLDRATLLLLHATSRIFPMTDYRHEVSTPFLLFLCSALVQMRLKTLAHAQVYATLAGLLCESVVAGGKYCAEAIIAPLNLIALQVPRSVLEPVRLQGLCVPFPLVECGGPDEVLLRTGTDALGDADAEAPLRATLALLEADVSHTRVVRYAYRLLSLLADALRGVPALPYCLTEPFFALHARLVATDAWQPSAHVRGDHDALLAKLTQLAAEARGRRTPLTMRSFRPRPIRQFEPLLQEGTTTALKNEVRAMKREMREDHKRVVRHVQAEANVGRRQRERAAAAAEAQRTQKYRELMGSLQAQQHVMNTVDGLLDKARSKKRKSITGRAGGGAAEENAEN</sequence>
<feature type="region of interest" description="Disordered" evidence="7">
    <location>
        <begin position="858"/>
        <end position="884"/>
    </location>
</feature>
<evidence type="ECO:0000313" key="8">
    <source>
        <dbReference type="EMBL" id="ESL09411.1"/>
    </source>
</evidence>
<keyword evidence="5" id="KW-0539">Nucleus</keyword>
<protein>
    <recommendedName>
        <fullName evidence="10">Nop14-like family</fullName>
    </recommendedName>
</protein>
<feature type="compositionally biased region" description="Basic and acidic residues" evidence="7">
    <location>
        <begin position="153"/>
        <end position="170"/>
    </location>
</feature>
<accession>A0A061J5I3</accession>
<feature type="compositionally biased region" description="Acidic residues" evidence="7">
    <location>
        <begin position="420"/>
        <end position="430"/>
    </location>
</feature>
<dbReference type="PANTHER" id="PTHR23183:SF0">
    <property type="entry name" value="NUCLEOLAR PROTEIN 14"/>
    <property type="match status" value="1"/>
</dbReference>